<organism evidence="7 8">
    <name type="scientific">Actinomadura parmotrematis</name>
    <dbReference type="NCBI Taxonomy" id="2864039"/>
    <lineage>
        <taxon>Bacteria</taxon>
        <taxon>Bacillati</taxon>
        <taxon>Actinomycetota</taxon>
        <taxon>Actinomycetes</taxon>
        <taxon>Streptosporangiales</taxon>
        <taxon>Thermomonosporaceae</taxon>
        <taxon>Actinomadura</taxon>
    </lineage>
</organism>
<evidence type="ECO:0000256" key="5">
    <source>
        <dbReference type="SAM" id="Phobius"/>
    </source>
</evidence>
<dbReference type="SUPFAM" id="SSF81296">
    <property type="entry name" value="E set domains"/>
    <property type="match status" value="1"/>
</dbReference>
<evidence type="ECO:0000256" key="2">
    <source>
        <dbReference type="ARBA" id="ARBA00022723"/>
    </source>
</evidence>
<keyword evidence="8" id="KW-1185">Reference proteome</keyword>
<evidence type="ECO:0000259" key="6">
    <source>
        <dbReference type="Pfam" id="PF04234"/>
    </source>
</evidence>
<comment type="caution">
    <text evidence="7">The sequence shown here is derived from an EMBL/GenBank/DDBJ whole genome shotgun (WGS) entry which is preliminary data.</text>
</comment>
<dbReference type="InterPro" id="IPR014755">
    <property type="entry name" value="Cu-Rt/internalin_Ig-like"/>
</dbReference>
<dbReference type="PANTHER" id="PTHR34820">
    <property type="entry name" value="INNER MEMBRANE PROTEIN YEBZ"/>
    <property type="match status" value="1"/>
</dbReference>
<keyword evidence="5" id="KW-0472">Membrane</keyword>
<dbReference type="InterPro" id="IPR007348">
    <property type="entry name" value="CopC_dom"/>
</dbReference>
<evidence type="ECO:0000313" key="7">
    <source>
        <dbReference type="EMBL" id="MBW8483046.1"/>
    </source>
</evidence>
<keyword evidence="3" id="KW-0732">Signal</keyword>
<evidence type="ECO:0000256" key="1">
    <source>
        <dbReference type="ARBA" id="ARBA00004196"/>
    </source>
</evidence>
<name>A0ABS7FRR0_9ACTN</name>
<keyword evidence="2" id="KW-0479">Metal-binding</keyword>
<dbReference type="Pfam" id="PF04234">
    <property type="entry name" value="CopC"/>
    <property type="match status" value="1"/>
</dbReference>
<comment type="subcellular location">
    <subcellularLocation>
        <location evidence="1">Cell envelope</location>
    </subcellularLocation>
</comment>
<dbReference type="InterPro" id="IPR014756">
    <property type="entry name" value="Ig_E-set"/>
</dbReference>
<evidence type="ECO:0000313" key="8">
    <source>
        <dbReference type="Proteomes" id="UP000774570"/>
    </source>
</evidence>
<keyword evidence="5" id="KW-0812">Transmembrane</keyword>
<proteinExistence type="predicted"/>
<dbReference type="Gene3D" id="2.60.40.1220">
    <property type="match status" value="1"/>
</dbReference>
<dbReference type="EMBL" id="JAIBOA010000006">
    <property type="protein sequence ID" value="MBW8483046.1"/>
    <property type="molecule type" value="Genomic_DNA"/>
</dbReference>
<evidence type="ECO:0000256" key="4">
    <source>
        <dbReference type="ARBA" id="ARBA00023008"/>
    </source>
</evidence>
<keyword evidence="5" id="KW-1133">Transmembrane helix</keyword>
<dbReference type="PANTHER" id="PTHR34820:SF4">
    <property type="entry name" value="INNER MEMBRANE PROTEIN YEBZ"/>
    <property type="match status" value="1"/>
</dbReference>
<dbReference type="InterPro" id="IPR032694">
    <property type="entry name" value="CopC/D"/>
</dbReference>
<feature type="transmembrane region" description="Helical" evidence="5">
    <location>
        <begin position="129"/>
        <end position="149"/>
    </location>
</feature>
<reference evidence="7 8" key="1">
    <citation type="submission" date="2021-07" db="EMBL/GenBank/DDBJ databases">
        <title>Actinomadura sp. PM05-2 isolated from lichen.</title>
        <authorList>
            <person name="Somphong A."/>
            <person name="Phongsopitanun W."/>
            <person name="Tanasupawat S."/>
            <person name="Peongsungnone V."/>
        </authorList>
    </citation>
    <scope>NUCLEOTIDE SEQUENCE [LARGE SCALE GENOMIC DNA]</scope>
    <source>
        <strain evidence="7 8">PM05-2</strain>
    </source>
</reference>
<gene>
    <name evidence="7" type="ORF">K1Y72_11745</name>
</gene>
<feature type="domain" description="CopC" evidence="6">
    <location>
        <begin position="9"/>
        <end position="100"/>
    </location>
</feature>
<dbReference type="Proteomes" id="UP000774570">
    <property type="component" value="Unassembled WGS sequence"/>
</dbReference>
<sequence length="155" mass="14900">MPAAPASAHTTLKSADPAAGAAVAPPAKITLTYADPVMLPQVVLLDAGGTRLSSAGAAHAVDNVVTVPITGTLPNGAYKVGWRVVATDGHPVTGTYPFTVTGSTGTAAPAAAAPSPAARADSGSGSAGWLWIGLGAAAVAAVAGGAAALRRRRAA</sequence>
<accession>A0ABS7FRR0</accession>
<keyword evidence="4" id="KW-0186">Copper</keyword>
<evidence type="ECO:0000256" key="3">
    <source>
        <dbReference type="ARBA" id="ARBA00022729"/>
    </source>
</evidence>
<protein>
    <submittedName>
        <fullName evidence="7">Copper resistance protein CopC</fullName>
    </submittedName>
</protein>